<evidence type="ECO:0000313" key="3">
    <source>
        <dbReference type="EMBL" id="PEQ24725.1"/>
    </source>
</evidence>
<protein>
    <submittedName>
        <fullName evidence="3">DUF4314 domain-containing protein</fullName>
    </submittedName>
</protein>
<feature type="compositionally biased region" description="Basic and acidic residues" evidence="1">
    <location>
        <begin position="75"/>
        <end position="89"/>
    </location>
</feature>
<dbReference type="InterPro" id="IPR025463">
    <property type="entry name" value="DUF4314"/>
</dbReference>
<evidence type="ECO:0000313" key="4">
    <source>
        <dbReference type="Proteomes" id="UP000220611"/>
    </source>
</evidence>
<comment type="caution">
    <text evidence="3">The sequence shown here is derived from an EMBL/GenBank/DDBJ whole genome shotgun (WGS) entry which is preliminary data.</text>
</comment>
<proteinExistence type="predicted"/>
<dbReference type="Pfam" id="PF14192">
    <property type="entry name" value="DUF4314"/>
    <property type="match status" value="1"/>
</dbReference>
<feature type="domain" description="DUF4314" evidence="2">
    <location>
        <begin position="7"/>
        <end position="73"/>
    </location>
</feature>
<evidence type="ECO:0000259" key="2">
    <source>
        <dbReference type="Pfam" id="PF14192"/>
    </source>
</evidence>
<name>A0A855A482_9FIRM</name>
<gene>
    <name evidence="3" type="ORF">CH238_07120</name>
</gene>
<keyword evidence="4" id="KW-1185">Reference proteome</keyword>
<sequence>MNRIPSREQVERLRQRYPAGTRIVLHSMDDAQAPPPGTMGTVVYVDDMGQLGVEWDNGSALSLIPGEDSFSKVSVPEKEKQKRSRDLER</sequence>
<dbReference type="AlphaFoldDB" id="A0A855A482"/>
<evidence type="ECO:0000256" key="1">
    <source>
        <dbReference type="SAM" id="MobiDB-lite"/>
    </source>
</evidence>
<feature type="region of interest" description="Disordered" evidence="1">
    <location>
        <begin position="66"/>
        <end position="89"/>
    </location>
</feature>
<organism evidence="3 4">
    <name type="scientific">[Clostridium] leptum DSM 753</name>
    <dbReference type="NCBI Taxonomy" id="428125"/>
    <lineage>
        <taxon>Bacteria</taxon>
        <taxon>Bacillati</taxon>
        <taxon>Bacillota</taxon>
        <taxon>Clostridia</taxon>
        <taxon>Eubacteriales</taxon>
        <taxon>Oscillospiraceae</taxon>
        <taxon>Oscillospiraceae incertae sedis</taxon>
    </lineage>
</organism>
<dbReference type="OrthoDB" id="9813511at2"/>
<dbReference type="Proteomes" id="UP000220611">
    <property type="component" value="Unassembled WGS sequence"/>
</dbReference>
<accession>A0A855A482</accession>
<dbReference type="EMBL" id="NOXF01000004">
    <property type="protein sequence ID" value="PEQ24725.1"/>
    <property type="molecule type" value="Genomic_DNA"/>
</dbReference>
<reference evidence="3 4" key="1">
    <citation type="submission" date="2017-07" db="EMBL/GenBank/DDBJ databases">
        <title>Prevalence of linear plasmids in Cutibacterium (Propionibacterium) acnes isolates obtained from prostatic tissue.</title>
        <authorList>
            <person name="Davidsson S."/>
            <person name="Carlsson J."/>
            <person name="Molling P."/>
            <person name="Andren O."/>
            <person name="Andersson S.-O."/>
            <person name="Brzuszkiewicz E."/>
            <person name="Poehlein A."/>
            <person name="Al-Zeer M."/>
            <person name="Brinkmann V."/>
            <person name="Scavenius C."/>
            <person name="Nazipi S."/>
            <person name="Soderquist B."/>
            <person name="Bruggemann H."/>
        </authorList>
    </citation>
    <scope>NUCLEOTIDE SEQUENCE [LARGE SCALE GENOMIC DNA]</scope>
    <source>
        <strain evidence="3 4">DSM 753</strain>
    </source>
</reference>